<dbReference type="PANTHER" id="PTHR43031">
    <property type="entry name" value="FAD-DEPENDENT OXIDOREDUCTASE"/>
    <property type="match status" value="1"/>
</dbReference>
<organism evidence="2 3">
    <name type="scientific">Methanocorpusculum vombati</name>
    <dbReference type="NCBI Taxonomy" id="3002864"/>
    <lineage>
        <taxon>Archaea</taxon>
        <taxon>Methanobacteriati</taxon>
        <taxon>Methanobacteriota</taxon>
        <taxon>Stenosarchaea group</taxon>
        <taxon>Methanomicrobia</taxon>
        <taxon>Methanomicrobiales</taxon>
        <taxon>Methanocorpusculaceae</taxon>
        <taxon>Methanocorpusculum</taxon>
    </lineage>
</organism>
<evidence type="ECO:0000259" key="1">
    <source>
        <dbReference type="PROSITE" id="PS50206"/>
    </source>
</evidence>
<protein>
    <submittedName>
        <fullName evidence="2">Rhodanese-like domain-containing protein</fullName>
    </submittedName>
</protein>
<dbReference type="InterPro" id="IPR001763">
    <property type="entry name" value="Rhodanese-like_dom"/>
</dbReference>
<reference evidence="2" key="1">
    <citation type="submission" date="2022-12" db="EMBL/GenBank/DDBJ databases">
        <title>Isolation and characterisation of novel Methanocorpusculum spp. from native Australian herbivores indicates the genus is ancestrally host-associated.</title>
        <authorList>
            <person name="Volmer J.G."/>
            <person name="Soo R.M."/>
            <person name="Evans P.N."/>
            <person name="Hoedt E.C."/>
            <person name="Astorga Alsina A.L."/>
            <person name="Woodcroft B.J."/>
            <person name="Tyson G.W."/>
            <person name="Hugenholtz P."/>
            <person name="Morrison M."/>
        </authorList>
    </citation>
    <scope>NUCLEOTIDE SEQUENCE</scope>
    <source>
        <strain evidence="2">CW153</strain>
    </source>
</reference>
<feature type="domain" description="Rhodanese" evidence="1">
    <location>
        <begin position="26"/>
        <end position="117"/>
    </location>
</feature>
<evidence type="ECO:0000313" key="2">
    <source>
        <dbReference type="EMBL" id="MCZ0862105.1"/>
    </source>
</evidence>
<evidence type="ECO:0000313" key="3">
    <source>
        <dbReference type="Proteomes" id="UP001141336"/>
    </source>
</evidence>
<dbReference type="PROSITE" id="PS50206">
    <property type="entry name" value="RHODANESE_3"/>
    <property type="match status" value="1"/>
</dbReference>
<dbReference type="Proteomes" id="UP001141336">
    <property type="component" value="Unassembled WGS sequence"/>
</dbReference>
<dbReference type="SMART" id="SM00450">
    <property type="entry name" value="RHOD"/>
    <property type="match status" value="1"/>
</dbReference>
<comment type="caution">
    <text evidence="2">The sequence shown here is derived from an EMBL/GenBank/DDBJ whole genome shotgun (WGS) entry which is preliminary data.</text>
</comment>
<name>A0ABT4IK24_9EURY</name>
<gene>
    <name evidence="2" type="ORF">O0S09_02395</name>
</gene>
<dbReference type="SUPFAM" id="SSF52821">
    <property type="entry name" value="Rhodanese/Cell cycle control phosphatase"/>
    <property type="match status" value="1"/>
</dbReference>
<dbReference type="Pfam" id="PF00581">
    <property type="entry name" value="Rhodanese"/>
    <property type="match status" value="1"/>
</dbReference>
<proteinExistence type="predicted"/>
<dbReference type="CDD" id="cd00158">
    <property type="entry name" value="RHOD"/>
    <property type="match status" value="1"/>
</dbReference>
<dbReference type="InterPro" id="IPR036873">
    <property type="entry name" value="Rhodanese-like_dom_sf"/>
</dbReference>
<dbReference type="Gene3D" id="3.40.250.10">
    <property type="entry name" value="Rhodanese-like domain"/>
    <property type="match status" value="1"/>
</dbReference>
<keyword evidence="3" id="KW-1185">Reference proteome</keyword>
<accession>A0ABT4IK24</accession>
<sequence length="120" mass="13105">MILEVPPTSVPPPQAVNAAGARQLINAGNTIVIDVRTEEEIARGGYLKSARRIDFSSPDFAENIAALARNNVYLIYCQSGIRGLRTGMLMEKLGFVHVYVLDGGINTWLRAGLPTLHDQQ</sequence>
<dbReference type="RefSeq" id="WP_268922316.1">
    <property type="nucleotide sequence ID" value="NZ_JAPTGC010000002.1"/>
</dbReference>
<dbReference type="EMBL" id="JAPTGC010000002">
    <property type="protein sequence ID" value="MCZ0862105.1"/>
    <property type="molecule type" value="Genomic_DNA"/>
</dbReference>
<dbReference type="InterPro" id="IPR050229">
    <property type="entry name" value="GlpE_sulfurtransferase"/>
</dbReference>
<dbReference type="PANTHER" id="PTHR43031:SF1">
    <property type="entry name" value="PYRIDINE NUCLEOTIDE-DISULPHIDE OXIDOREDUCTASE"/>
    <property type="match status" value="1"/>
</dbReference>